<reference evidence="1" key="1">
    <citation type="submission" date="2020-11" db="EMBL/GenBank/DDBJ databases">
        <authorList>
            <consortium name="DOE Joint Genome Institute"/>
            <person name="Ahrendt S."/>
            <person name="Riley R."/>
            <person name="Andreopoulos W."/>
            <person name="Labutti K."/>
            <person name="Pangilinan J."/>
            <person name="Ruiz-Duenas F.J."/>
            <person name="Barrasa J.M."/>
            <person name="Sanchez-Garcia M."/>
            <person name="Camarero S."/>
            <person name="Miyauchi S."/>
            <person name="Serrano A."/>
            <person name="Linde D."/>
            <person name="Babiker R."/>
            <person name="Drula E."/>
            <person name="Ayuso-Fernandez I."/>
            <person name="Pacheco R."/>
            <person name="Padilla G."/>
            <person name="Ferreira P."/>
            <person name="Barriuso J."/>
            <person name="Kellner H."/>
            <person name="Castanera R."/>
            <person name="Alfaro M."/>
            <person name="Ramirez L."/>
            <person name="Pisabarro A.G."/>
            <person name="Kuo A."/>
            <person name="Tritt A."/>
            <person name="Lipzen A."/>
            <person name="He G."/>
            <person name="Yan M."/>
            <person name="Ng V."/>
            <person name="Cullen D."/>
            <person name="Martin F."/>
            <person name="Rosso M.-N."/>
            <person name="Henrissat B."/>
            <person name="Hibbett D."/>
            <person name="Martinez A.T."/>
            <person name="Grigoriev I.V."/>
        </authorList>
    </citation>
    <scope>NUCLEOTIDE SEQUENCE</scope>
    <source>
        <strain evidence="1">AH 40177</strain>
    </source>
</reference>
<proteinExistence type="predicted"/>
<feature type="non-terminal residue" evidence="1">
    <location>
        <position position="68"/>
    </location>
</feature>
<gene>
    <name evidence="1" type="ORF">BDP27DRAFT_1189691</name>
</gene>
<dbReference type="Proteomes" id="UP000772434">
    <property type="component" value="Unassembled WGS sequence"/>
</dbReference>
<feature type="non-terminal residue" evidence="1">
    <location>
        <position position="1"/>
    </location>
</feature>
<comment type="caution">
    <text evidence="1">The sequence shown here is derived from an EMBL/GenBank/DDBJ whole genome shotgun (WGS) entry which is preliminary data.</text>
</comment>
<accession>A0A9P5TW78</accession>
<dbReference type="AlphaFoldDB" id="A0A9P5TW78"/>
<keyword evidence="2" id="KW-1185">Reference proteome</keyword>
<dbReference type="EMBL" id="JADNRY010000430">
    <property type="protein sequence ID" value="KAF9056804.1"/>
    <property type="molecule type" value="Genomic_DNA"/>
</dbReference>
<organism evidence="1 2">
    <name type="scientific">Rhodocollybia butyracea</name>
    <dbReference type="NCBI Taxonomy" id="206335"/>
    <lineage>
        <taxon>Eukaryota</taxon>
        <taxon>Fungi</taxon>
        <taxon>Dikarya</taxon>
        <taxon>Basidiomycota</taxon>
        <taxon>Agaricomycotina</taxon>
        <taxon>Agaricomycetes</taxon>
        <taxon>Agaricomycetidae</taxon>
        <taxon>Agaricales</taxon>
        <taxon>Marasmiineae</taxon>
        <taxon>Omphalotaceae</taxon>
        <taxon>Rhodocollybia</taxon>
    </lineage>
</organism>
<evidence type="ECO:0000313" key="1">
    <source>
        <dbReference type="EMBL" id="KAF9056804.1"/>
    </source>
</evidence>
<dbReference type="OrthoDB" id="3184970at2759"/>
<name>A0A9P5TW78_9AGAR</name>
<sequence length="68" mass="7379">SLAVDVILQSSDGEQLGAHSKNLELYRNAFPAVGSTTPPDGDVVELTESAESLWLMLRFTHNMPPPDL</sequence>
<protein>
    <submittedName>
        <fullName evidence="1">Uncharacterized protein</fullName>
    </submittedName>
</protein>
<evidence type="ECO:0000313" key="2">
    <source>
        <dbReference type="Proteomes" id="UP000772434"/>
    </source>
</evidence>